<accession>A0A4S8XL62</accession>
<comment type="caution">
    <text evidence="2">The sequence shown here is derived from an EMBL/GenBank/DDBJ whole genome shotgun (WGS) entry which is preliminary data.</text>
</comment>
<proteinExistence type="predicted"/>
<dbReference type="Proteomes" id="UP000310687">
    <property type="component" value="Unassembled WGS sequence"/>
</dbReference>
<reference evidence="2 3" key="1">
    <citation type="submission" date="2018-10" db="EMBL/GenBank/DDBJ databases">
        <title>Fifty Aureobasidium pullulans genomes reveal a recombining polyextremotolerant generalist.</title>
        <authorList>
            <person name="Gostincar C."/>
            <person name="Turk M."/>
            <person name="Zajc J."/>
            <person name="Gunde-Cimerman N."/>
        </authorList>
    </citation>
    <scope>NUCLEOTIDE SEQUENCE [LARGE SCALE GENOMIC DNA]</scope>
    <source>
        <strain evidence="2 3">EXF-11013</strain>
    </source>
</reference>
<evidence type="ECO:0000256" key="1">
    <source>
        <dbReference type="SAM" id="Phobius"/>
    </source>
</evidence>
<evidence type="ECO:0000313" key="2">
    <source>
        <dbReference type="EMBL" id="THW38187.1"/>
    </source>
</evidence>
<gene>
    <name evidence="2" type="ORF">D6D22_06855</name>
</gene>
<name>A0A4S8XL62_AURPU</name>
<organism evidence="2 3">
    <name type="scientific">Aureobasidium pullulans</name>
    <name type="common">Black yeast</name>
    <name type="synonym">Pullularia pullulans</name>
    <dbReference type="NCBI Taxonomy" id="5580"/>
    <lineage>
        <taxon>Eukaryota</taxon>
        <taxon>Fungi</taxon>
        <taxon>Dikarya</taxon>
        <taxon>Ascomycota</taxon>
        <taxon>Pezizomycotina</taxon>
        <taxon>Dothideomycetes</taxon>
        <taxon>Dothideomycetidae</taxon>
        <taxon>Dothideales</taxon>
        <taxon>Saccotheciaceae</taxon>
        <taxon>Aureobasidium</taxon>
    </lineage>
</organism>
<evidence type="ECO:0000313" key="3">
    <source>
        <dbReference type="Proteomes" id="UP000310687"/>
    </source>
</evidence>
<keyword evidence="1" id="KW-1133">Transmembrane helix</keyword>
<sequence>MPVCGKLTDVTADFFTIRNGDIREPEYRLPFSILPALFLPGCLIMYGFDCIEDIIGPYPSLDLVSLLTEIVLAAFAFLIAFYTNSWFTSDGPAVVFGTLAGIIFVWFALALPLYVWGKQLRQKSLDWKFVRLIQWGLDHETGE</sequence>
<feature type="transmembrane region" description="Helical" evidence="1">
    <location>
        <begin position="29"/>
        <end position="48"/>
    </location>
</feature>
<feature type="transmembrane region" description="Helical" evidence="1">
    <location>
        <begin position="94"/>
        <end position="116"/>
    </location>
</feature>
<dbReference type="EMBL" id="QZAL01000109">
    <property type="protein sequence ID" value="THW38187.1"/>
    <property type="molecule type" value="Genomic_DNA"/>
</dbReference>
<dbReference type="AlphaFoldDB" id="A0A4S8XL62"/>
<keyword evidence="1" id="KW-0812">Transmembrane</keyword>
<protein>
    <submittedName>
        <fullName evidence="2">Uncharacterized protein</fullName>
    </submittedName>
</protein>
<keyword evidence="1" id="KW-0472">Membrane</keyword>
<feature type="transmembrane region" description="Helical" evidence="1">
    <location>
        <begin position="60"/>
        <end position="82"/>
    </location>
</feature>